<evidence type="ECO:0000313" key="4">
    <source>
        <dbReference type="Proteomes" id="UP000501648"/>
    </source>
</evidence>
<dbReference type="InterPro" id="IPR002347">
    <property type="entry name" value="SDR_fam"/>
</dbReference>
<dbReference type="CDD" id="cd05233">
    <property type="entry name" value="SDR_c"/>
    <property type="match status" value="1"/>
</dbReference>
<dbReference type="PRINTS" id="PR00081">
    <property type="entry name" value="GDHRDH"/>
</dbReference>
<organism evidence="3 4">
    <name type="scientific">Herbaspirillum rubrisubalbicans Os34</name>
    <dbReference type="NCBI Taxonomy" id="1235827"/>
    <lineage>
        <taxon>Bacteria</taxon>
        <taxon>Pseudomonadati</taxon>
        <taxon>Pseudomonadota</taxon>
        <taxon>Betaproteobacteria</taxon>
        <taxon>Burkholderiales</taxon>
        <taxon>Oxalobacteraceae</taxon>
        <taxon>Herbaspirillum</taxon>
    </lineage>
</organism>
<dbReference type="EMBL" id="CP008956">
    <property type="protein sequence ID" value="QJP99614.1"/>
    <property type="molecule type" value="Genomic_DNA"/>
</dbReference>
<dbReference type="RefSeq" id="WP_017453804.1">
    <property type="nucleotide sequence ID" value="NZ_CP008956.1"/>
</dbReference>
<name>A0A6M3ZM24_9BURK</name>
<evidence type="ECO:0000313" key="3">
    <source>
        <dbReference type="EMBL" id="QJP99614.1"/>
    </source>
</evidence>
<dbReference type="SMART" id="SM00822">
    <property type="entry name" value="PKS_KR"/>
    <property type="match status" value="1"/>
</dbReference>
<dbReference type="NCBIfam" id="NF005309">
    <property type="entry name" value="PRK06841.1"/>
    <property type="match status" value="1"/>
</dbReference>
<dbReference type="NCBIfam" id="NF005559">
    <property type="entry name" value="PRK07231.1"/>
    <property type="match status" value="1"/>
</dbReference>
<evidence type="ECO:0000259" key="2">
    <source>
        <dbReference type="SMART" id="SM00822"/>
    </source>
</evidence>
<reference evidence="3 4" key="1">
    <citation type="journal article" date="2012" name="J. Bacteriol.">
        <title>Genome sequence of the pathogenic Herbaspirillum seropedicae strain Os34, isolated from rice roots.</title>
        <authorList>
            <person name="Ye W."/>
            <person name="Ye S."/>
            <person name="Liu J."/>
            <person name="Chang S."/>
            <person name="Chen M."/>
            <person name="Zhu B."/>
            <person name="Guo L."/>
            <person name="An Q."/>
        </authorList>
    </citation>
    <scope>NUCLEOTIDE SEQUENCE [LARGE SCALE GENOMIC DNA]</scope>
    <source>
        <strain evidence="3 4">Os34</strain>
    </source>
</reference>
<dbReference type="SUPFAM" id="SSF51735">
    <property type="entry name" value="NAD(P)-binding Rossmann-fold domains"/>
    <property type="match status" value="1"/>
</dbReference>
<dbReference type="PANTHER" id="PTHR42760">
    <property type="entry name" value="SHORT-CHAIN DEHYDROGENASES/REDUCTASES FAMILY MEMBER"/>
    <property type="match status" value="1"/>
</dbReference>
<dbReference type="PRINTS" id="PR00080">
    <property type="entry name" value="SDRFAMILY"/>
</dbReference>
<dbReference type="InterPro" id="IPR036291">
    <property type="entry name" value="NAD(P)-bd_dom_sf"/>
</dbReference>
<dbReference type="FunFam" id="3.40.50.720:FF:000084">
    <property type="entry name" value="Short-chain dehydrogenase reductase"/>
    <property type="match status" value="1"/>
</dbReference>
<dbReference type="Pfam" id="PF13561">
    <property type="entry name" value="adh_short_C2"/>
    <property type="match status" value="1"/>
</dbReference>
<dbReference type="AlphaFoldDB" id="A0A6M3ZM24"/>
<comment type="similarity">
    <text evidence="1">Belongs to the short-chain dehydrogenases/reductases (SDR) family.</text>
</comment>
<dbReference type="Proteomes" id="UP000501648">
    <property type="component" value="Chromosome"/>
</dbReference>
<sequence length="260" mass="27218">MSTAPHAPAITQPDDFAGRVAIVTGAAAGIGLATSQLLARCGAQLVLVDRSQTVLELPERLAGGSQHHLGCVLDVCDEAAIGRCIAQIEARYGRIDILVNNAGVALLQEAEVASSSDWDRTMAINLKAPFLLAQAVLPMMRRQQCGRIINLASQASVVALERHAAYCASKAGLVALSRVLALEWACHGITVNAISPTVVETELGKQAWAGPVGVAMRARIPVGRFAQPEEVAHLVAYLASPQAAMITGENILIDGGYTVA</sequence>
<dbReference type="PROSITE" id="PS00061">
    <property type="entry name" value="ADH_SHORT"/>
    <property type="match status" value="1"/>
</dbReference>
<feature type="domain" description="Ketoreductase" evidence="2">
    <location>
        <begin position="19"/>
        <end position="197"/>
    </location>
</feature>
<evidence type="ECO:0000256" key="1">
    <source>
        <dbReference type="ARBA" id="ARBA00006484"/>
    </source>
</evidence>
<proteinExistence type="inferred from homology"/>
<dbReference type="Gene3D" id="3.40.50.720">
    <property type="entry name" value="NAD(P)-binding Rossmann-like Domain"/>
    <property type="match status" value="1"/>
</dbReference>
<gene>
    <name evidence="3" type="ORF">C798_05055</name>
</gene>
<dbReference type="InterPro" id="IPR020904">
    <property type="entry name" value="Sc_DH/Rdtase_CS"/>
</dbReference>
<accession>A0A6M3ZM24</accession>
<dbReference type="InterPro" id="IPR057326">
    <property type="entry name" value="KR_dom"/>
</dbReference>
<protein>
    <submittedName>
        <fullName evidence="3">SDR family oxidoreductase</fullName>
    </submittedName>
</protein>
<dbReference type="GO" id="GO:0016616">
    <property type="term" value="F:oxidoreductase activity, acting on the CH-OH group of donors, NAD or NADP as acceptor"/>
    <property type="evidence" value="ECO:0007669"/>
    <property type="project" value="UniProtKB-ARBA"/>
</dbReference>